<dbReference type="InterPro" id="IPR000868">
    <property type="entry name" value="Isochorismatase-like_dom"/>
</dbReference>
<dbReference type="Gene3D" id="3.40.50.850">
    <property type="entry name" value="Isochorismatase-like"/>
    <property type="match status" value="1"/>
</dbReference>
<gene>
    <name evidence="3" type="ORF">ACFSKW_48140</name>
</gene>
<keyword evidence="4" id="KW-1185">Reference proteome</keyword>
<dbReference type="PANTHER" id="PTHR43540:SF1">
    <property type="entry name" value="ISOCHORISMATASE HYDROLASE"/>
    <property type="match status" value="1"/>
</dbReference>
<dbReference type="EMBL" id="JBHUFV010000080">
    <property type="protein sequence ID" value="MFD1939259.1"/>
    <property type="molecule type" value="Genomic_DNA"/>
</dbReference>
<proteinExistence type="predicted"/>
<evidence type="ECO:0000256" key="1">
    <source>
        <dbReference type="ARBA" id="ARBA00022801"/>
    </source>
</evidence>
<organism evidence="3 4">
    <name type="scientific">Nonomuraea mangrovi</name>
    <dbReference type="NCBI Taxonomy" id="2316207"/>
    <lineage>
        <taxon>Bacteria</taxon>
        <taxon>Bacillati</taxon>
        <taxon>Actinomycetota</taxon>
        <taxon>Actinomycetes</taxon>
        <taxon>Streptosporangiales</taxon>
        <taxon>Streptosporangiaceae</taxon>
        <taxon>Nonomuraea</taxon>
    </lineage>
</organism>
<evidence type="ECO:0000259" key="2">
    <source>
        <dbReference type="Pfam" id="PF00857"/>
    </source>
</evidence>
<reference evidence="4" key="1">
    <citation type="journal article" date="2019" name="Int. J. Syst. Evol. Microbiol.">
        <title>The Global Catalogue of Microorganisms (GCM) 10K type strain sequencing project: providing services to taxonomists for standard genome sequencing and annotation.</title>
        <authorList>
            <consortium name="The Broad Institute Genomics Platform"/>
            <consortium name="The Broad Institute Genome Sequencing Center for Infectious Disease"/>
            <person name="Wu L."/>
            <person name="Ma J."/>
        </authorList>
    </citation>
    <scope>NUCLEOTIDE SEQUENCE [LARGE SCALE GENOMIC DNA]</scope>
    <source>
        <strain evidence="4">ICMP 6774ER</strain>
    </source>
</reference>
<dbReference type="InterPro" id="IPR036380">
    <property type="entry name" value="Isochorismatase-like_sf"/>
</dbReference>
<evidence type="ECO:0000313" key="3">
    <source>
        <dbReference type="EMBL" id="MFD1939259.1"/>
    </source>
</evidence>
<feature type="domain" description="Isochorismatase-like" evidence="2">
    <location>
        <begin position="1"/>
        <end position="137"/>
    </location>
</feature>
<keyword evidence="1" id="KW-0378">Hydrolase</keyword>
<sequence>MLLLIDVQRNMLEPPVPVPAWESVSAAIATLLDRARTAGEPVAWVRNAGGPDDADAPGTPGWELVHRPLDGEPVIDKVLPDAFANTDLGDLLFPASHLVVAGMQSEWCVRETALTALALGHEVTLVSGAHATHDDGRPAHEISREVEQELVSSGARTARVDEITF</sequence>
<name>A0ABW4TDY8_9ACTN</name>
<dbReference type="SUPFAM" id="SSF52499">
    <property type="entry name" value="Isochorismatase-like hydrolases"/>
    <property type="match status" value="1"/>
</dbReference>
<comment type="caution">
    <text evidence="3">The sequence shown here is derived from an EMBL/GenBank/DDBJ whole genome shotgun (WGS) entry which is preliminary data.</text>
</comment>
<evidence type="ECO:0000313" key="4">
    <source>
        <dbReference type="Proteomes" id="UP001597368"/>
    </source>
</evidence>
<dbReference type="RefSeq" id="WP_379581366.1">
    <property type="nucleotide sequence ID" value="NZ_JBHUFV010000080.1"/>
</dbReference>
<dbReference type="InterPro" id="IPR050272">
    <property type="entry name" value="Isochorismatase-like_hydrls"/>
</dbReference>
<protein>
    <submittedName>
        <fullName evidence="3">Isochorismatase family protein</fullName>
    </submittedName>
</protein>
<dbReference type="PANTHER" id="PTHR43540">
    <property type="entry name" value="PEROXYUREIDOACRYLATE/UREIDOACRYLATE AMIDOHYDROLASE-RELATED"/>
    <property type="match status" value="1"/>
</dbReference>
<dbReference type="Proteomes" id="UP001597368">
    <property type="component" value="Unassembled WGS sequence"/>
</dbReference>
<accession>A0ABW4TDY8</accession>
<dbReference type="Pfam" id="PF00857">
    <property type="entry name" value="Isochorismatase"/>
    <property type="match status" value="1"/>
</dbReference>